<gene>
    <name evidence="2" type="ORF">D8M05_09455</name>
</gene>
<evidence type="ECO:0000313" key="2">
    <source>
        <dbReference type="EMBL" id="RKQ15721.1"/>
    </source>
</evidence>
<dbReference type="Proteomes" id="UP000281813">
    <property type="component" value="Unassembled WGS sequence"/>
</dbReference>
<evidence type="ECO:0000259" key="1">
    <source>
        <dbReference type="PROSITE" id="PS51704"/>
    </source>
</evidence>
<name>A0A494YZP5_9BACI</name>
<dbReference type="EMBL" id="RBZO01000012">
    <property type="protein sequence ID" value="RKQ15721.1"/>
    <property type="molecule type" value="Genomic_DNA"/>
</dbReference>
<dbReference type="PROSITE" id="PS51704">
    <property type="entry name" value="GP_PDE"/>
    <property type="match status" value="1"/>
</dbReference>
<dbReference type="Pfam" id="PF03009">
    <property type="entry name" value="GDPD"/>
    <property type="match status" value="1"/>
</dbReference>
<dbReference type="InterPro" id="IPR030395">
    <property type="entry name" value="GP_PDE_dom"/>
</dbReference>
<dbReference type="GO" id="GO:0006629">
    <property type="term" value="P:lipid metabolic process"/>
    <property type="evidence" value="ECO:0007669"/>
    <property type="project" value="InterPro"/>
</dbReference>
<accession>A0A494YZP5</accession>
<dbReference type="SUPFAM" id="SSF51695">
    <property type="entry name" value="PLC-like phosphodiesterases"/>
    <property type="match status" value="1"/>
</dbReference>
<protein>
    <recommendedName>
        <fullName evidence="1">GP-PDE domain-containing protein</fullName>
    </recommendedName>
</protein>
<dbReference type="RefSeq" id="WP_121131135.1">
    <property type="nucleotide sequence ID" value="NZ_JBHUFK010000002.1"/>
</dbReference>
<dbReference type="GO" id="GO:0008081">
    <property type="term" value="F:phosphoric diester hydrolase activity"/>
    <property type="evidence" value="ECO:0007669"/>
    <property type="project" value="InterPro"/>
</dbReference>
<reference evidence="2 3" key="1">
    <citation type="journal article" date="2015" name="Antonie Van Leeuwenhoek">
        <title>Oceanobacillus bengalensis sp. nov., a bacterium isolated from seawater of the Bay of Bengal.</title>
        <authorList>
            <person name="Yongchang O."/>
            <person name="Xiang W."/>
            <person name="Wang G."/>
        </authorList>
    </citation>
    <scope>NUCLEOTIDE SEQUENCE [LARGE SCALE GENOMIC DNA]</scope>
    <source>
        <strain evidence="2 3">MCCC 1K00260</strain>
    </source>
</reference>
<dbReference type="InterPro" id="IPR017946">
    <property type="entry name" value="PLC-like_Pdiesterase_TIM-brl"/>
</dbReference>
<feature type="domain" description="GP-PDE" evidence="1">
    <location>
        <begin position="2"/>
        <end position="37"/>
    </location>
</feature>
<sequence>MTLNFAHRGSLTEAPENTLPAFQKAIVQGAKAIELDM</sequence>
<keyword evidence="3" id="KW-1185">Reference proteome</keyword>
<organism evidence="2 3">
    <name type="scientific">Oceanobacillus bengalensis</name>
    <dbReference type="NCBI Taxonomy" id="1435466"/>
    <lineage>
        <taxon>Bacteria</taxon>
        <taxon>Bacillati</taxon>
        <taxon>Bacillota</taxon>
        <taxon>Bacilli</taxon>
        <taxon>Bacillales</taxon>
        <taxon>Bacillaceae</taxon>
        <taxon>Oceanobacillus</taxon>
    </lineage>
</organism>
<dbReference type="OrthoDB" id="384721at2"/>
<comment type="caution">
    <text evidence="2">The sequence shown here is derived from an EMBL/GenBank/DDBJ whole genome shotgun (WGS) entry which is preliminary data.</text>
</comment>
<evidence type="ECO:0000313" key="3">
    <source>
        <dbReference type="Proteomes" id="UP000281813"/>
    </source>
</evidence>
<proteinExistence type="predicted"/>
<dbReference type="Gene3D" id="3.20.20.190">
    <property type="entry name" value="Phosphatidylinositol (PI) phosphodiesterase"/>
    <property type="match status" value="1"/>
</dbReference>
<dbReference type="AlphaFoldDB" id="A0A494YZP5"/>